<dbReference type="EMBL" id="GBXM01023091">
    <property type="protein sequence ID" value="JAH85486.1"/>
    <property type="molecule type" value="Transcribed_RNA"/>
</dbReference>
<dbReference type="AlphaFoldDB" id="A0A0E9W5A0"/>
<reference evidence="1" key="1">
    <citation type="submission" date="2014-11" db="EMBL/GenBank/DDBJ databases">
        <authorList>
            <person name="Amaro Gonzalez C."/>
        </authorList>
    </citation>
    <scope>NUCLEOTIDE SEQUENCE</scope>
</reference>
<proteinExistence type="predicted"/>
<protein>
    <submittedName>
        <fullName evidence="1">Uncharacterized protein</fullName>
    </submittedName>
</protein>
<evidence type="ECO:0000313" key="1">
    <source>
        <dbReference type="EMBL" id="JAH85486.1"/>
    </source>
</evidence>
<organism evidence="1">
    <name type="scientific">Anguilla anguilla</name>
    <name type="common">European freshwater eel</name>
    <name type="synonym">Muraena anguilla</name>
    <dbReference type="NCBI Taxonomy" id="7936"/>
    <lineage>
        <taxon>Eukaryota</taxon>
        <taxon>Metazoa</taxon>
        <taxon>Chordata</taxon>
        <taxon>Craniata</taxon>
        <taxon>Vertebrata</taxon>
        <taxon>Euteleostomi</taxon>
        <taxon>Actinopterygii</taxon>
        <taxon>Neopterygii</taxon>
        <taxon>Teleostei</taxon>
        <taxon>Anguilliformes</taxon>
        <taxon>Anguillidae</taxon>
        <taxon>Anguilla</taxon>
    </lineage>
</organism>
<name>A0A0E9W5A0_ANGAN</name>
<reference evidence="1" key="2">
    <citation type="journal article" date="2015" name="Fish Shellfish Immunol.">
        <title>Early steps in the European eel (Anguilla anguilla)-Vibrio vulnificus interaction in the gills: Role of the RtxA13 toxin.</title>
        <authorList>
            <person name="Callol A."/>
            <person name="Pajuelo D."/>
            <person name="Ebbesson L."/>
            <person name="Teles M."/>
            <person name="MacKenzie S."/>
            <person name="Amaro C."/>
        </authorList>
    </citation>
    <scope>NUCLEOTIDE SEQUENCE</scope>
</reference>
<accession>A0A0E9W5A0</accession>
<sequence length="38" mass="4373">MVDGNIESKFHLTYDFQEKGNRSTRTVASPACFRYCIS</sequence>